<accession>A0A448X0L0</accession>
<name>A0A448X0L0_9PLAT</name>
<organism evidence="1 2">
    <name type="scientific">Protopolystoma xenopodis</name>
    <dbReference type="NCBI Taxonomy" id="117903"/>
    <lineage>
        <taxon>Eukaryota</taxon>
        <taxon>Metazoa</taxon>
        <taxon>Spiralia</taxon>
        <taxon>Lophotrochozoa</taxon>
        <taxon>Platyhelminthes</taxon>
        <taxon>Monogenea</taxon>
        <taxon>Polyopisthocotylea</taxon>
        <taxon>Polystomatidea</taxon>
        <taxon>Polystomatidae</taxon>
        <taxon>Protopolystoma</taxon>
    </lineage>
</organism>
<protein>
    <submittedName>
        <fullName evidence="1">Uncharacterized protein</fullName>
    </submittedName>
</protein>
<proteinExistence type="predicted"/>
<reference evidence="1" key="1">
    <citation type="submission" date="2018-11" db="EMBL/GenBank/DDBJ databases">
        <authorList>
            <consortium name="Pathogen Informatics"/>
        </authorList>
    </citation>
    <scope>NUCLEOTIDE SEQUENCE</scope>
</reference>
<dbReference type="AlphaFoldDB" id="A0A448X0L0"/>
<evidence type="ECO:0000313" key="1">
    <source>
        <dbReference type="EMBL" id="VEL24972.1"/>
    </source>
</evidence>
<dbReference type="Proteomes" id="UP000784294">
    <property type="component" value="Unassembled WGS sequence"/>
</dbReference>
<gene>
    <name evidence="1" type="ORF">PXEA_LOCUS18412</name>
</gene>
<evidence type="ECO:0000313" key="2">
    <source>
        <dbReference type="Proteomes" id="UP000784294"/>
    </source>
</evidence>
<keyword evidence="2" id="KW-1185">Reference proteome</keyword>
<comment type="caution">
    <text evidence="1">The sequence shown here is derived from an EMBL/GenBank/DDBJ whole genome shotgun (WGS) entry which is preliminary data.</text>
</comment>
<sequence>MWIRVCHIVTQSSFPRSYRSLSLAPLDPSALSLIHVAHSTPAIPSVLLEAVFALPCVWVTNSRLKHMSKSHHQAFAVWTTSMVQETYCQPTSSNLSRVFSVSIPNTKYMICHALVSCVSTHKCCGTACSDSVQC</sequence>
<dbReference type="EMBL" id="CAAALY010070927">
    <property type="protein sequence ID" value="VEL24972.1"/>
    <property type="molecule type" value="Genomic_DNA"/>
</dbReference>